<evidence type="ECO:0000313" key="3">
    <source>
        <dbReference type="Proteomes" id="UP001341281"/>
    </source>
</evidence>
<sequence>MEKGKSKKEASSSEEEEEDNDENDQSQCSSSDDDEEETAMLIKRMEKVLKKLDSKGVPITIEKIEHNRQRKKERKSGCFGCGEKGHFMDSYPIIAKDDKKKRHKLKKKEKRTKR</sequence>
<protein>
    <recommendedName>
        <fullName evidence="4">CCHC-type domain-containing protein</fullName>
    </recommendedName>
</protein>
<gene>
    <name evidence="2" type="ORF">U9M48_008404</name>
</gene>
<feature type="compositionally biased region" description="Basic and acidic residues" evidence="1">
    <location>
        <begin position="1"/>
        <end position="11"/>
    </location>
</feature>
<feature type="compositionally biased region" description="Acidic residues" evidence="1">
    <location>
        <begin position="12"/>
        <end position="24"/>
    </location>
</feature>
<organism evidence="2 3">
    <name type="scientific">Paspalum notatum var. saurae</name>
    <dbReference type="NCBI Taxonomy" id="547442"/>
    <lineage>
        <taxon>Eukaryota</taxon>
        <taxon>Viridiplantae</taxon>
        <taxon>Streptophyta</taxon>
        <taxon>Embryophyta</taxon>
        <taxon>Tracheophyta</taxon>
        <taxon>Spermatophyta</taxon>
        <taxon>Magnoliopsida</taxon>
        <taxon>Liliopsida</taxon>
        <taxon>Poales</taxon>
        <taxon>Poaceae</taxon>
        <taxon>PACMAD clade</taxon>
        <taxon>Panicoideae</taxon>
        <taxon>Andropogonodae</taxon>
        <taxon>Paspaleae</taxon>
        <taxon>Paspalinae</taxon>
        <taxon>Paspalum</taxon>
    </lineage>
</organism>
<evidence type="ECO:0008006" key="4">
    <source>
        <dbReference type="Google" id="ProtNLM"/>
    </source>
</evidence>
<reference evidence="2 3" key="1">
    <citation type="submission" date="2024-02" db="EMBL/GenBank/DDBJ databases">
        <title>High-quality chromosome-scale genome assembly of Pensacola bahiagrass (Paspalum notatum Flugge var. saurae).</title>
        <authorList>
            <person name="Vega J.M."/>
            <person name="Podio M."/>
            <person name="Orjuela J."/>
            <person name="Siena L.A."/>
            <person name="Pessino S.C."/>
            <person name="Combes M.C."/>
            <person name="Mariac C."/>
            <person name="Albertini E."/>
            <person name="Pupilli F."/>
            <person name="Ortiz J.P.A."/>
            <person name="Leblanc O."/>
        </authorList>
    </citation>
    <scope>NUCLEOTIDE SEQUENCE [LARGE SCALE GENOMIC DNA]</scope>
    <source>
        <strain evidence="2">R1</strain>
        <tissue evidence="2">Leaf</tissue>
    </source>
</reference>
<accession>A0AAQ3SP40</accession>
<dbReference type="Proteomes" id="UP001341281">
    <property type="component" value="Chromosome 02"/>
</dbReference>
<evidence type="ECO:0000313" key="2">
    <source>
        <dbReference type="EMBL" id="WVZ58098.1"/>
    </source>
</evidence>
<feature type="region of interest" description="Disordered" evidence="1">
    <location>
        <begin position="1"/>
        <end position="40"/>
    </location>
</feature>
<proteinExistence type="predicted"/>
<name>A0AAQ3SP40_PASNO</name>
<feature type="region of interest" description="Disordered" evidence="1">
    <location>
        <begin position="92"/>
        <end position="114"/>
    </location>
</feature>
<feature type="compositionally biased region" description="Basic residues" evidence="1">
    <location>
        <begin position="99"/>
        <end position="114"/>
    </location>
</feature>
<dbReference type="EMBL" id="CP144746">
    <property type="protein sequence ID" value="WVZ58098.1"/>
    <property type="molecule type" value="Genomic_DNA"/>
</dbReference>
<keyword evidence="3" id="KW-1185">Reference proteome</keyword>
<dbReference type="AlphaFoldDB" id="A0AAQ3SP40"/>
<evidence type="ECO:0000256" key="1">
    <source>
        <dbReference type="SAM" id="MobiDB-lite"/>
    </source>
</evidence>